<protein>
    <submittedName>
        <fullName evidence="1">Uncharacterized protein</fullName>
    </submittedName>
</protein>
<name>A0ABW5UTX8_9BURK</name>
<dbReference type="RefSeq" id="WP_083526456.1">
    <property type="nucleotide sequence ID" value="NZ_BCNT01000001.1"/>
</dbReference>
<evidence type="ECO:0000313" key="1">
    <source>
        <dbReference type="EMBL" id="MFD2756388.1"/>
    </source>
</evidence>
<keyword evidence="2" id="KW-1185">Reference proteome</keyword>
<accession>A0ABW5UTX8</accession>
<evidence type="ECO:0000313" key="2">
    <source>
        <dbReference type="Proteomes" id="UP001597463"/>
    </source>
</evidence>
<proteinExistence type="predicted"/>
<dbReference type="Proteomes" id="UP001597463">
    <property type="component" value="Unassembled WGS sequence"/>
</dbReference>
<comment type="caution">
    <text evidence="1">The sequence shown here is derived from an EMBL/GenBank/DDBJ whole genome shotgun (WGS) entry which is preliminary data.</text>
</comment>
<dbReference type="Pfam" id="PF23842">
    <property type="entry name" value="Phage_tail_terminator_3"/>
    <property type="match status" value="1"/>
</dbReference>
<sequence length="116" mass="12493">MNPVQELRQLLLPVLGGWRFQFGRWTDGGKSDRYAVLRPMGGPGGSLVRRPAFSLMLIGSGIDAATVADDKAQEVIALLANESGSLVFAQPGEPVYWATDDGRAVAELPINTIINR</sequence>
<reference evidence="2" key="1">
    <citation type="journal article" date="2019" name="Int. J. Syst. Evol. Microbiol.">
        <title>The Global Catalogue of Microorganisms (GCM) 10K type strain sequencing project: providing services to taxonomists for standard genome sequencing and annotation.</title>
        <authorList>
            <consortium name="The Broad Institute Genomics Platform"/>
            <consortium name="The Broad Institute Genome Sequencing Center for Infectious Disease"/>
            <person name="Wu L."/>
            <person name="Ma J."/>
        </authorList>
    </citation>
    <scope>NUCLEOTIDE SEQUENCE [LARGE SCALE GENOMIC DNA]</scope>
    <source>
        <strain evidence="2">TISTR 1906</strain>
    </source>
</reference>
<organism evidence="1 2">
    <name type="scientific">Comamonas terrae</name>
    <dbReference type="NCBI Taxonomy" id="673548"/>
    <lineage>
        <taxon>Bacteria</taxon>
        <taxon>Pseudomonadati</taxon>
        <taxon>Pseudomonadota</taxon>
        <taxon>Betaproteobacteria</taxon>
        <taxon>Burkholderiales</taxon>
        <taxon>Comamonadaceae</taxon>
        <taxon>Comamonas</taxon>
    </lineage>
</organism>
<dbReference type="EMBL" id="JBHUMV010000011">
    <property type="protein sequence ID" value="MFD2756388.1"/>
    <property type="molecule type" value="Genomic_DNA"/>
</dbReference>
<gene>
    <name evidence="1" type="ORF">ACFSW6_20125</name>
</gene>
<dbReference type="InterPro" id="IPR056950">
    <property type="entry name" value="Phage_tail_terminator_3"/>
</dbReference>